<comment type="caution">
    <text evidence="1">The sequence shown here is derived from an EMBL/GenBank/DDBJ whole genome shotgun (WGS) entry which is preliminary data.</text>
</comment>
<protein>
    <recommendedName>
        <fullName evidence="3">PH domain-containing protein</fullName>
    </recommendedName>
</protein>
<dbReference type="Proteomes" id="UP001141327">
    <property type="component" value="Unassembled WGS sequence"/>
</dbReference>
<evidence type="ECO:0000313" key="2">
    <source>
        <dbReference type="Proteomes" id="UP001141327"/>
    </source>
</evidence>
<proteinExistence type="predicted"/>
<accession>A0ABQ8U5D3</accession>
<reference evidence="1" key="1">
    <citation type="journal article" date="2022" name="bioRxiv">
        <title>Genomics of Preaxostyla Flagellates Illuminates Evolutionary Transitions and the Path Towards Mitochondrial Loss.</title>
        <authorList>
            <person name="Novak L.V.F."/>
            <person name="Treitli S.C."/>
            <person name="Pyrih J."/>
            <person name="Halakuc P."/>
            <person name="Pipaliya S.V."/>
            <person name="Vacek V."/>
            <person name="Brzon O."/>
            <person name="Soukal P."/>
            <person name="Eme L."/>
            <person name="Dacks J.B."/>
            <person name="Karnkowska A."/>
            <person name="Elias M."/>
            <person name="Hampl V."/>
        </authorList>
    </citation>
    <scope>NUCLEOTIDE SEQUENCE</scope>
    <source>
        <strain evidence="1">RCP-MX</strain>
    </source>
</reference>
<name>A0ABQ8U5D3_9EUKA</name>
<dbReference type="EMBL" id="JAPMOS010000469">
    <property type="protein sequence ID" value="KAJ4452524.1"/>
    <property type="molecule type" value="Genomic_DNA"/>
</dbReference>
<evidence type="ECO:0000313" key="1">
    <source>
        <dbReference type="EMBL" id="KAJ4452524.1"/>
    </source>
</evidence>
<organism evidence="1 2">
    <name type="scientific">Paratrimastix pyriformis</name>
    <dbReference type="NCBI Taxonomy" id="342808"/>
    <lineage>
        <taxon>Eukaryota</taxon>
        <taxon>Metamonada</taxon>
        <taxon>Preaxostyla</taxon>
        <taxon>Paratrimastigidae</taxon>
        <taxon>Paratrimastix</taxon>
    </lineage>
</organism>
<keyword evidence="2" id="KW-1185">Reference proteome</keyword>
<sequence length="68" mass="7663">MHRWMARVAVARVGTDLPYGVELWGPGGSLVFGLDQKQDQELWMEKIREAAHGRLKALRDAVPSKPVH</sequence>
<evidence type="ECO:0008006" key="3">
    <source>
        <dbReference type="Google" id="ProtNLM"/>
    </source>
</evidence>
<gene>
    <name evidence="1" type="ORF">PAPYR_13290</name>
</gene>